<protein>
    <submittedName>
        <fullName evidence="3">DNA-binding PadR family transcriptional regulator</fullName>
    </submittedName>
</protein>
<dbReference type="PANTHER" id="PTHR33169:SF14">
    <property type="entry name" value="TRANSCRIPTIONAL REGULATOR RV3488"/>
    <property type="match status" value="1"/>
</dbReference>
<dbReference type="InterPro" id="IPR036390">
    <property type="entry name" value="WH_DNA-bd_sf"/>
</dbReference>
<dbReference type="Proteomes" id="UP000584867">
    <property type="component" value="Unassembled WGS sequence"/>
</dbReference>
<sequence length="118" mass="13443">MLKQQRELFFGLIRIHVLVHASHEPIFGLAMMEELKHHGYRIGPGTLYPLLHGLERGGLLKSALRNVGGRKRRVYKITAVGRRALDKAREKVDELHQELHEDPPRKISPPGDISTVSR</sequence>
<dbReference type="InterPro" id="IPR052509">
    <property type="entry name" value="Metal_resp_DNA-bind_regulator"/>
</dbReference>
<dbReference type="PANTHER" id="PTHR33169">
    <property type="entry name" value="PADR-FAMILY TRANSCRIPTIONAL REGULATOR"/>
    <property type="match status" value="1"/>
</dbReference>
<dbReference type="AlphaFoldDB" id="A0A7W8E9V5"/>
<accession>A0A7W8E9V5</accession>
<dbReference type="Pfam" id="PF03551">
    <property type="entry name" value="PadR"/>
    <property type="match status" value="1"/>
</dbReference>
<keyword evidence="3" id="KW-0238">DNA-binding</keyword>
<name>A0A7W8E9V5_9BACT</name>
<dbReference type="SUPFAM" id="SSF46785">
    <property type="entry name" value="Winged helix' DNA-binding domain"/>
    <property type="match status" value="1"/>
</dbReference>
<feature type="domain" description="Transcription regulator PadR N-terminal" evidence="2">
    <location>
        <begin position="17"/>
        <end position="86"/>
    </location>
</feature>
<dbReference type="Gene3D" id="1.10.10.10">
    <property type="entry name" value="Winged helix-like DNA-binding domain superfamily/Winged helix DNA-binding domain"/>
    <property type="match status" value="1"/>
</dbReference>
<reference evidence="3 4" key="1">
    <citation type="submission" date="2020-08" db="EMBL/GenBank/DDBJ databases">
        <title>Genomic Encyclopedia of Type Strains, Phase IV (KMG-V): Genome sequencing to study the core and pangenomes of soil and plant-associated prokaryotes.</title>
        <authorList>
            <person name="Whitman W."/>
        </authorList>
    </citation>
    <scope>NUCLEOTIDE SEQUENCE [LARGE SCALE GENOMIC DNA]</scope>
    <source>
        <strain evidence="3 4">X5P3</strain>
    </source>
</reference>
<evidence type="ECO:0000313" key="4">
    <source>
        <dbReference type="Proteomes" id="UP000584867"/>
    </source>
</evidence>
<dbReference type="GO" id="GO:0003677">
    <property type="term" value="F:DNA binding"/>
    <property type="evidence" value="ECO:0007669"/>
    <property type="project" value="UniProtKB-KW"/>
</dbReference>
<proteinExistence type="predicted"/>
<dbReference type="InterPro" id="IPR036388">
    <property type="entry name" value="WH-like_DNA-bd_sf"/>
</dbReference>
<evidence type="ECO:0000259" key="2">
    <source>
        <dbReference type="Pfam" id="PF03551"/>
    </source>
</evidence>
<organism evidence="3 4">
    <name type="scientific">Granulicella mallensis</name>
    <dbReference type="NCBI Taxonomy" id="940614"/>
    <lineage>
        <taxon>Bacteria</taxon>
        <taxon>Pseudomonadati</taxon>
        <taxon>Acidobacteriota</taxon>
        <taxon>Terriglobia</taxon>
        <taxon>Terriglobales</taxon>
        <taxon>Acidobacteriaceae</taxon>
        <taxon>Granulicella</taxon>
    </lineage>
</organism>
<feature type="region of interest" description="Disordered" evidence="1">
    <location>
        <begin position="91"/>
        <end position="118"/>
    </location>
</feature>
<feature type="compositionally biased region" description="Basic and acidic residues" evidence="1">
    <location>
        <begin position="91"/>
        <end position="105"/>
    </location>
</feature>
<comment type="caution">
    <text evidence="3">The sequence shown here is derived from an EMBL/GenBank/DDBJ whole genome shotgun (WGS) entry which is preliminary data.</text>
</comment>
<evidence type="ECO:0000313" key="3">
    <source>
        <dbReference type="EMBL" id="MBB5062750.1"/>
    </source>
</evidence>
<gene>
    <name evidence="3" type="ORF">HDF15_001087</name>
</gene>
<dbReference type="EMBL" id="JACHIO010000004">
    <property type="protein sequence ID" value="MBB5062750.1"/>
    <property type="molecule type" value="Genomic_DNA"/>
</dbReference>
<dbReference type="InterPro" id="IPR005149">
    <property type="entry name" value="Tscrpt_reg_PadR_N"/>
</dbReference>
<evidence type="ECO:0000256" key="1">
    <source>
        <dbReference type="SAM" id="MobiDB-lite"/>
    </source>
</evidence>
<dbReference type="RefSeq" id="WP_184253422.1">
    <property type="nucleotide sequence ID" value="NZ_JACHIO010000004.1"/>
</dbReference>